<dbReference type="Proteomes" id="UP000315252">
    <property type="component" value="Unassembled WGS sequence"/>
</dbReference>
<evidence type="ECO:0000259" key="9">
    <source>
        <dbReference type="PROSITE" id="PS50192"/>
    </source>
</evidence>
<dbReference type="PROSITE" id="PS50192">
    <property type="entry name" value="T_SNARE"/>
    <property type="match status" value="1"/>
</dbReference>
<evidence type="ECO:0000256" key="5">
    <source>
        <dbReference type="PROSITE-ProRule" id="PRU00284"/>
    </source>
</evidence>
<feature type="transmembrane region" description="Helical" evidence="7">
    <location>
        <begin position="127"/>
        <end position="148"/>
    </location>
</feature>
<evidence type="ECO:0000256" key="6">
    <source>
        <dbReference type="SAM" id="MobiDB-lite"/>
    </source>
</evidence>
<name>A0A545TRQ5_9PROT</name>
<sequence>MRTFGYIFTRWISSMNPIFELRERVAPFFVAFLWLHVPVIAGLGFFFEDWLWPTVGASVLAGAATISWKFSGGEATTRYLIAVAQMGMVAVILYQFMGNAWQVDIHMYFFAALAMLAAFCDWRTIFVAAATVALHHLVLNYALPLAIFPNGTDLARVILHAGIVILETVTLMWITAKLTSAFSEAAEAIERAKSAERESQELAEQQRETERRANEDRQKTLSELAEVFEQDVGNLVEAVRARASQMNDHAETMNLVSMEARNRSDSTAQRAEEVRGNTQTVASATEEMSSSISGIVEQVAHSSRITGDAVNRVEQTNETMQGLANAADKIGEVTSLISDIAEQTNLLALNATIEAARAGDAGKGFAVVASEVKNLASQTAKATEEITGQINQMQHVTKDAVEAIQKIRETIGEINEVANSVSSSIDEQSGAVSEISSNTNRIADGTQLVTNEITELSGAADKADETSKQTVDAAKELVEQIDQLKGEVLNFAKHVRTA</sequence>
<dbReference type="PROSITE" id="PS50111">
    <property type="entry name" value="CHEMOTAXIS_TRANSDUC_2"/>
    <property type="match status" value="1"/>
</dbReference>
<dbReference type="Pfam" id="PF00015">
    <property type="entry name" value="MCPsignal"/>
    <property type="match status" value="1"/>
</dbReference>
<dbReference type="OrthoDB" id="354287at2"/>
<evidence type="ECO:0000256" key="2">
    <source>
        <dbReference type="ARBA" id="ARBA00022519"/>
    </source>
</evidence>
<dbReference type="PANTHER" id="PTHR32089">
    <property type="entry name" value="METHYL-ACCEPTING CHEMOTAXIS PROTEIN MCPB"/>
    <property type="match status" value="1"/>
</dbReference>
<evidence type="ECO:0000256" key="7">
    <source>
        <dbReference type="SAM" id="Phobius"/>
    </source>
</evidence>
<evidence type="ECO:0000313" key="11">
    <source>
        <dbReference type="Proteomes" id="UP000315252"/>
    </source>
</evidence>
<protein>
    <submittedName>
        <fullName evidence="10">Chemotaxis protein</fullName>
    </submittedName>
</protein>
<dbReference type="PANTHER" id="PTHR32089:SF112">
    <property type="entry name" value="LYSOZYME-LIKE PROTEIN-RELATED"/>
    <property type="match status" value="1"/>
</dbReference>
<feature type="transmembrane region" description="Helical" evidence="7">
    <location>
        <begin position="25"/>
        <end position="44"/>
    </location>
</feature>
<proteinExistence type="inferred from homology"/>
<comment type="caution">
    <text evidence="10">The sequence shown here is derived from an EMBL/GenBank/DDBJ whole genome shotgun (WGS) entry which is preliminary data.</text>
</comment>
<dbReference type="SMART" id="SM00283">
    <property type="entry name" value="MA"/>
    <property type="match status" value="1"/>
</dbReference>
<dbReference type="Gene3D" id="1.10.287.950">
    <property type="entry name" value="Methyl-accepting chemotaxis protein"/>
    <property type="match status" value="1"/>
</dbReference>
<dbReference type="AlphaFoldDB" id="A0A545TRQ5"/>
<evidence type="ECO:0000259" key="8">
    <source>
        <dbReference type="PROSITE" id="PS50111"/>
    </source>
</evidence>
<comment type="subcellular location">
    <subcellularLocation>
        <location evidence="1">Cell inner membrane</location>
        <topology evidence="1">Multi-pass membrane protein</topology>
    </subcellularLocation>
</comment>
<keyword evidence="7" id="KW-0472">Membrane</keyword>
<comment type="similarity">
    <text evidence="4">Belongs to the methyl-accepting chemotaxis (MCP) protein family.</text>
</comment>
<keyword evidence="2" id="KW-1003">Cell membrane</keyword>
<feature type="region of interest" description="Disordered" evidence="6">
    <location>
        <begin position="193"/>
        <end position="218"/>
    </location>
</feature>
<feature type="transmembrane region" description="Helical" evidence="7">
    <location>
        <begin position="79"/>
        <end position="97"/>
    </location>
</feature>
<dbReference type="GO" id="GO:0005886">
    <property type="term" value="C:plasma membrane"/>
    <property type="evidence" value="ECO:0007669"/>
    <property type="project" value="UniProtKB-SubCell"/>
</dbReference>
<feature type="transmembrane region" description="Helical" evidence="7">
    <location>
        <begin position="154"/>
        <end position="174"/>
    </location>
</feature>
<evidence type="ECO:0000313" key="10">
    <source>
        <dbReference type="EMBL" id="TQV79896.1"/>
    </source>
</evidence>
<gene>
    <name evidence="10" type="ORF">FKG95_14530</name>
</gene>
<keyword evidence="7" id="KW-1133">Transmembrane helix</keyword>
<evidence type="ECO:0000256" key="4">
    <source>
        <dbReference type="ARBA" id="ARBA00029447"/>
    </source>
</evidence>
<evidence type="ECO:0000256" key="1">
    <source>
        <dbReference type="ARBA" id="ARBA00004429"/>
    </source>
</evidence>
<reference evidence="10 11" key="1">
    <citation type="submission" date="2019-06" db="EMBL/GenBank/DDBJ databases">
        <title>Whole genome sequence for Rhodospirillaceae sp. R148.</title>
        <authorList>
            <person name="Wang G."/>
        </authorList>
    </citation>
    <scope>NUCLEOTIDE SEQUENCE [LARGE SCALE GENOMIC DNA]</scope>
    <source>
        <strain evidence="10 11">R148</strain>
    </source>
</reference>
<accession>A0A545TRQ5</accession>
<dbReference type="GO" id="GO:0007165">
    <property type="term" value="P:signal transduction"/>
    <property type="evidence" value="ECO:0007669"/>
    <property type="project" value="UniProtKB-KW"/>
</dbReference>
<keyword evidence="7" id="KW-0812">Transmembrane</keyword>
<dbReference type="SUPFAM" id="SSF58104">
    <property type="entry name" value="Methyl-accepting chemotaxis protein (MCP) signaling domain"/>
    <property type="match status" value="1"/>
</dbReference>
<keyword evidence="11" id="KW-1185">Reference proteome</keyword>
<evidence type="ECO:0000256" key="3">
    <source>
        <dbReference type="ARBA" id="ARBA00023224"/>
    </source>
</evidence>
<organism evidence="10 11">
    <name type="scientific">Denitrobaculum tricleocarpae</name>
    <dbReference type="NCBI Taxonomy" id="2591009"/>
    <lineage>
        <taxon>Bacteria</taxon>
        <taxon>Pseudomonadati</taxon>
        <taxon>Pseudomonadota</taxon>
        <taxon>Alphaproteobacteria</taxon>
        <taxon>Rhodospirillales</taxon>
        <taxon>Rhodospirillaceae</taxon>
        <taxon>Denitrobaculum</taxon>
    </lineage>
</organism>
<feature type="transmembrane region" description="Helical" evidence="7">
    <location>
        <begin position="50"/>
        <end position="67"/>
    </location>
</feature>
<dbReference type="InterPro" id="IPR004089">
    <property type="entry name" value="MCPsignal_dom"/>
</dbReference>
<feature type="domain" description="Methyl-accepting transducer" evidence="8">
    <location>
        <begin position="242"/>
        <end position="478"/>
    </location>
</feature>
<dbReference type="InterPro" id="IPR000727">
    <property type="entry name" value="T_SNARE_dom"/>
</dbReference>
<keyword evidence="2" id="KW-0997">Cell inner membrane</keyword>
<feature type="domain" description="T-SNARE coiled-coil homology" evidence="9">
    <location>
        <begin position="394"/>
        <end position="456"/>
    </location>
</feature>
<dbReference type="EMBL" id="VHSH01000004">
    <property type="protein sequence ID" value="TQV79896.1"/>
    <property type="molecule type" value="Genomic_DNA"/>
</dbReference>
<keyword evidence="3 5" id="KW-0807">Transducer</keyword>